<sequence length="318" mass="33196">MTRIAVTGATGALGSRAARGVLARLDEQVAALDGAAATSHGASADADAPVLRLVVRDPSRLPADLRQRVEAGESAGGVRVEVAAAFYADAAACRAAFADVDALLLVSAGESGDRVREHRTAVAAAADAGVRHLVYTSFTGASADATFTLARDHGDTETAIREAAERTGMAWTFLRDDFYFDVLIPWAGEERTLRGPAGQGRCAFVARDDVADAAAASLADPDPWDGEVLEMTGSEALTLDDVARRLSAATGTEFRYVDETMAEARASRAGYGAPAWQVEAWISTYTAIASGALAAVSDDVRRVLGRAPRTLENVVAGR</sequence>
<gene>
    <name evidence="2" type="ORF">FM110_04465</name>
</gene>
<dbReference type="InterPro" id="IPR008030">
    <property type="entry name" value="NmrA-like"/>
</dbReference>
<evidence type="ECO:0000313" key="3">
    <source>
        <dbReference type="Proteomes" id="UP000195981"/>
    </source>
</evidence>
<dbReference type="Pfam" id="PF05368">
    <property type="entry name" value="NmrA"/>
    <property type="match status" value="1"/>
</dbReference>
<dbReference type="InterPro" id="IPR052718">
    <property type="entry name" value="NmrA-type_oxidoreductase"/>
</dbReference>
<evidence type="ECO:0000313" key="2">
    <source>
        <dbReference type="EMBL" id="SLM90020.1"/>
    </source>
</evidence>
<dbReference type="EMBL" id="FWFG01000041">
    <property type="protein sequence ID" value="SLM90020.1"/>
    <property type="molecule type" value="Genomic_DNA"/>
</dbReference>
<dbReference type="RefSeq" id="WP_087103060.1">
    <property type="nucleotide sequence ID" value="NZ_FWFG01000041.1"/>
</dbReference>
<protein>
    <recommendedName>
        <fullName evidence="1">NmrA-like domain-containing protein</fullName>
    </recommendedName>
</protein>
<dbReference type="InterPro" id="IPR036291">
    <property type="entry name" value="NAD(P)-bd_dom_sf"/>
</dbReference>
<feature type="domain" description="NmrA-like" evidence="1">
    <location>
        <begin position="3"/>
        <end position="257"/>
    </location>
</feature>
<dbReference type="Gene3D" id="3.90.25.10">
    <property type="entry name" value="UDP-galactose 4-epimerase, domain 1"/>
    <property type="match status" value="1"/>
</dbReference>
<dbReference type="SUPFAM" id="SSF51735">
    <property type="entry name" value="NAD(P)-binding Rossmann-fold domains"/>
    <property type="match status" value="1"/>
</dbReference>
<dbReference type="OrthoDB" id="3243290at2"/>
<reference evidence="2 3" key="1">
    <citation type="submission" date="2017-02" db="EMBL/GenBank/DDBJ databases">
        <authorList>
            <person name="Peterson S.W."/>
        </authorList>
    </citation>
    <scope>NUCLEOTIDE SEQUENCE [LARGE SCALE GENOMIC DNA]</scope>
    <source>
        <strain evidence="2 3">CIP104813</strain>
    </source>
</reference>
<evidence type="ECO:0000259" key="1">
    <source>
        <dbReference type="Pfam" id="PF05368"/>
    </source>
</evidence>
<proteinExistence type="predicted"/>
<dbReference type="Proteomes" id="UP000195981">
    <property type="component" value="Unassembled WGS sequence"/>
</dbReference>
<dbReference type="Gene3D" id="3.40.50.720">
    <property type="entry name" value="NAD(P)-binding Rossmann-like Domain"/>
    <property type="match status" value="1"/>
</dbReference>
<accession>A0A1X6WWT7</accession>
<dbReference type="PANTHER" id="PTHR47129:SF1">
    <property type="entry name" value="NMRA-LIKE DOMAIN-CONTAINING PROTEIN"/>
    <property type="match status" value="1"/>
</dbReference>
<keyword evidence="3" id="KW-1185">Reference proteome</keyword>
<dbReference type="PANTHER" id="PTHR47129">
    <property type="entry name" value="QUINONE OXIDOREDUCTASE 2"/>
    <property type="match status" value="1"/>
</dbReference>
<dbReference type="AlphaFoldDB" id="A0A1X6WWT7"/>
<organism evidence="2 3">
    <name type="scientific">Brachybacterium nesterenkovii</name>
    <dbReference type="NCBI Taxonomy" id="47847"/>
    <lineage>
        <taxon>Bacteria</taxon>
        <taxon>Bacillati</taxon>
        <taxon>Actinomycetota</taxon>
        <taxon>Actinomycetes</taxon>
        <taxon>Micrococcales</taxon>
        <taxon>Dermabacteraceae</taxon>
        <taxon>Brachybacterium</taxon>
    </lineage>
</organism>
<name>A0A1X6WWT7_9MICO</name>